<dbReference type="Proteomes" id="UP000695022">
    <property type="component" value="Unplaced"/>
</dbReference>
<evidence type="ECO:0000313" key="5">
    <source>
        <dbReference type="RefSeq" id="XP_014671905.1"/>
    </source>
</evidence>
<keyword evidence="1" id="KW-0472">Membrane</keyword>
<evidence type="ECO:0000256" key="1">
    <source>
        <dbReference type="SAM" id="Phobius"/>
    </source>
</evidence>
<feature type="domain" description="LicD/FKTN/FKRP nucleotidyltransferase" evidence="2">
    <location>
        <begin position="337"/>
        <end position="376"/>
    </location>
</feature>
<dbReference type="GeneID" id="106812523"/>
<dbReference type="PANTHER" id="PTHR13627:SF31">
    <property type="entry name" value="RIBITOL 5-PHOSPHATE TRANSFERASE FKRP"/>
    <property type="match status" value="1"/>
</dbReference>
<dbReference type="InterPro" id="IPR007074">
    <property type="entry name" value="LicD/FKTN/FKRP_NTP_transf"/>
</dbReference>
<name>A0ABM1EI84_PRICU</name>
<evidence type="ECO:0000259" key="3">
    <source>
        <dbReference type="Pfam" id="PF22921"/>
    </source>
</evidence>
<gene>
    <name evidence="5" type="primary">LOC106812523</name>
</gene>
<dbReference type="InterPro" id="IPR052613">
    <property type="entry name" value="LicD_transferase"/>
</dbReference>
<dbReference type="Pfam" id="PF04991">
    <property type="entry name" value="LicD"/>
    <property type="match status" value="1"/>
</dbReference>
<dbReference type="PANTHER" id="PTHR13627">
    <property type="entry name" value="FUKUTIN RELATED PROTEIN"/>
    <property type="match status" value="1"/>
</dbReference>
<keyword evidence="1" id="KW-1133">Transmembrane helix</keyword>
<evidence type="ECO:0000259" key="2">
    <source>
        <dbReference type="Pfam" id="PF04991"/>
    </source>
</evidence>
<sequence>MTKFRRVLLLVGVALLVYILVLLYIIRLRPDAFNNMDATKLGARVHAERGKVTIVMRNFDPHENSIVKTFQKILGSILDARGLILSDHGTHPPITLPKSLQHLVTIAVLDAGQPHHESDAARFIETEYVVVVGDGTRLVSPDMVEKSIRHLVAGPHDIVVVPTEEGTDEDEESCEVLRLSPREWSMTLSLPRLSAAECNYFLGVPVVVTTKAAILRLTWPFARPFPHSLFVEAAMLNMSIHLCDDVLLLRKNPLVSGTQQQRKELAAFHRLAGIKKVTHANHSVDWYGCDRNTASCFAATVGDAAPGFLQQGRWAPPCCLRAITITAKHVLAMLAQHRVRHWLDNGALLGAARAGTLIPWDYDADLGINADDVAKLPLLVSCREGAVVDADGYVWESGDTAGNTIRVRYSETNRLHVEIYLYDVVEGGMARRRAAAVRAADREFPARFLEPIGQVVFGGVDVCAPNRVREFLERKYGAGVIERPVYPNASMVK</sequence>
<evidence type="ECO:0000313" key="4">
    <source>
        <dbReference type="Proteomes" id="UP000695022"/>
    </source>
</evidence>
<feature type="domain" description="FKRP stem" evidence="3">
    <location>
        <begin position="46"/>
        <end position="267"/>
    </location>
</feature>
<protein>
    <submittedName>
        <fullName evidence="5">Fukutin-related protein-like</fullName>
    </submittedName>
</protein>
<feature type="transmembrane region" description="Helical" evidence="1">
    <location>
        <begin position="7"/>
        <end position="26"/>
    </location>
</feature>
<accession>A0ABM1EI84</accession>
<organism evidence="4 5">
    <name type="scientific">Priapulus caudatus</name>
    <name type="common">Priapulid worm</name>
    <dbReference type="NCBI Taxonomy" id="37621"/>
    <lineage>
        <taxon>Eukaryota</taxon>
        <taxon>Metazoa</taxon>
        <taxon>Ecdysozoa</taxon>
        <taxon>Scalidophora</taxon>
        <taxon>Priapulida</taxon>
        <taxon>Priapulimorpha</taxon>
        <taxon>Priapulimorphida</taxon>
        <taxon>Priapulidae</taxon>
        <taxon>Priapulus</taxon>
    </lineage>
</organism>
<reference evidence="5" key="1">
    <citation type="submission" date="2025-08" db="UniProtKB">
        <authorList>
            <consortium name="RefSeq"/>
        </authorList>
    </citation>
    <scope>IDENTIFICATION</scope>
</reference>
<dbReference type="Pfam" id="PF22921">
    <property type="entry name" value="FKRP_N"/>
    <property type="match status" value="1"/>
</dbReference>
<dbReference type="InterPro" id="IPR055105">
    <property type="entry name" value="FKRP_N"/>
</dbReference>
<keyword evidence="4" id="KW-1185">Reference proteome</keyword>
<keyword evidence="1" id="KW-0812">Transmembrane</keyword>
<proteinExistence type="predicted"/>
<dbReference type="RefSeq" id="XP_014671905.1">
    <property type="nucleotide sequence ID" value="XM_014816419.1"/>
</dbReference>